<dbReference type="Proteomes" id="UP000887580">
    <property type="component" value="Unplaced"/>
</dbReference>
<reference evidence="2" key="1">
    <citation type="submission" date="2022-11" db="UniProtKB">
        <authorList>
            <consortium name="WormBaseParasite"/>
        </authorList>
    </citation>
    <scope>IDENTIFICATION</scope>
</reference>
<proteinExistence type="predicted"/>
<name>A0AC35FSL2_9BILA</name>
<protein>
    <submittedName>
        <fullName evidence="2">Uncharacterized protein</fullName>
    </submittedName>
</protein>
<dbReference type="WBParaSite" id="PS1159_v2.g20488.t1">
    <property type="protein sequence ID" value="PS1159_v2.g20488.t1"/>
    <property type="gene ID" value="PS1159_v2.g20488"/>
</dbReference>
<accession>A0AC35FSL2</accession>
<organism evidence="1 2">
    <name type="scientific">Panagrolaimus sp. PS1159</name>
    <dbReference type="NCBI Taxonomy" id="55785"/>
    <lineage>
        <taxon>Eukaryota</taxon>
        <taxon>Metazoa</taxon>
        <taxon>Ecdysozoa</taxon>
        <taxon>Nematoda</taxon>
        <taxon>Chromadorea</taxon>
        <taxon>Rhabditida</taxon>
        <taxon>Tylenchina</taxon>
        <taxon>Panagrolaimomorpha</taxon>
        <taxon>Panagrolaimoidea</taxon>
        <taxon>Panagrolaimidae</taxon>
        <taxon>Panagrolaimus</taxon>
    </lineage>
</organism>
<evidence type="ECO:0000313" key="1">
    <source>
        <dbReference type="Proteomes" id="UP000887580"/>
    </source>
</evidence>
<evidence type="ECO:0000313" key="2">
    <source>
        <dbReference type="WBParaSite" id="PS1159_v2.g20488.t1"/>
    </source>
</evidence>
<sequence length="546" mass="61618">MLLNGIESATNGNETKASTTKAPAVKANVTKAQIPVTSLLSPSINDDYMKLLDIYHIDNKCQMARFGYNRDFYKIGLHSNDFITYADLLPPKESCPRKTHAMIVSNEGQQYYDASLIKRSNNQTLKINTYKIPFYGDTKRIEGEDHVGIDAQDLEDLSNCFEDLGSFYCVATRSEDDIVTPTVVLLRFAKRGNGSFEHVGNYKMDILHGGMPRNILQDSQSGEIAIIYKPFGGHEDQSFDVRSIFDLGKRGKLIRGNYPVHQTIGIGTHRGYRFFVVYRKDTAENKKKPYTFYRAPTDFPVANKEVAKNDWGDLQTRSARRINMFFKDSIPDQFLLAKFFSQSCQKLVREQNNCKEEYDSIKSLMIILIIIASILMVIFILLVALLLVYILVCIKPKRRHRKRRKHRKHMKRKDPTEISTKPEEEVEVEPGKPEEEEKPEDNKVVQKLKELGAVDYSSSSSEDPEHSQAYYSARDKFDTNASTAQSDGAAPPATAIPNYENLGPSAAGDPTSTTGAVPEEHDMADKAGGKPAAPRSVYMKPKKKKK</sequence>